<keyword evidence="3" id="KW-1185">Reference proteome</keyword>
<dbReference type="AlphaFoldDB" id="W8PJ25"/>
<name>W8PJ25_9EURY</name>
<proteinExistence type="predicted"/>
<dbReference type="GeneID" id="24958063"/>
<dbReference type="HOGENOM" id="CLU_1902045_0_0_2"/>
<dbReference type="EMBL" id="CP007264">
    <property type="protein sequence ID" value="AHL22109.1"/>
    <property type="molecule type" value="Genomic_DNA"/>
</dbReference>
<protein>
    <submittedName>
        <fullName evidence="2">Uncharacterized protein</fullName>
    </submittedName>
</protein>
<evidence type="ECO:0000256" key="1">
    <source>
        <dbReference type="SAM" id="MobiDB-lite"/>
    </source>
</evidence>
<dbReference type="Proteomes" id="UP000019434">
    <property type="component" value="Chromosome"/>
</dbReference>
<dbReference type="RefSeq" id="WP_042689541.1">
    <property type="nucleotide sequence ID" value="NZ_CP007264.1"/>
</dbReference>
<feature type="region of interest" description="Disordered" evidence="1">
    <location>
        <begin position="89"/>
        <end position="125"/>
    </location>
</feature>
<gene>
    <name evidence="2" type="ORF">BD01_0484</name>
</gene>
<dbReference type="KEGG" id="tnu:BD01_0484"/>
<organism evidence="2 3">
    <name type="scientific">Thermococcus nautili</name>
    <dbReference type="NCBI Taxonomy" id="195522"/>
    <lineage>
        <taxon>Archaea</taxon>
        <taxon>Methanobacteriati</taxon>
        <taxon>Methanobacteriota</taxon>
        <taxon>Thermococci</taxon>
        <taxon>Thermococcales</taxon>
        <taxon>Thermococcaceae</taxon>
        <taxon>Thermococcus</taxon>
    </lineage>
</organism>
<reference evidence="2 3" key="1">
    <citation type="submission" date="2014-02" db="EMBL/GenBank/DDBJ databases">
        <title>Genome Sequence of an Hyperthermophilic Archaeon, Thermococcus nautili 30-1, producing viral vesicles.</title>
        <authorList>
            <person name="Oberto J."/>
            <person name="Gaudin M."/>
            <person name="Cossu M."/>
            <person name="Gorlas A."/>
            <person name="Slesarev A."/>
            <person name="Marguet E."/>
            <person name="Forterre P."/>
        </authorList>
    </citation>
    <scope>NUCLEOTIDE SEQUENCE [LARGE SCALE GENOMIC DNA]</scope>
    <source>
        <strain evidence="2 3">30-1</strain>
    </source>
</reference>
<evidence type="ECO:0000313" key="3">
    <source>
        <dbReference type="Proteomes" id="UP000019434"/>
    </source>
</evidence>
<evidence type="ECO:0000313" key="2">
    <source>
        <dbReference type="EMBL" id="AHL22109.1"/>
    </source>
</evidence>
<accession>W8PJ25</accession>
<sequence length="133" mass="13826">MRKVVVVAVALLIVLGAVAGTVYVGYSREPGREVAPRNDGDSPDPESVLLKFIERPSSDPLQVPPDDGWAEVVTGFPAGHPAVLNVFATPDTSASPPASLKCAGDKRHQQSETATSDLPVGLPSGPRFLGVVS</sequence>
<dbReference type="OrthoDB" id="385237at2157"/>